<evidence type="ECO:0000256" key="1">
    <source>
        <dbReference type="SAM" id="SignalP"/>
    </source>
</evidence>
<gene>
    <name evidence="2" type="ORF">IEQ34_018287</name>
</gene>
<name>A0AAV7GF07_DENCH</name>
<keyword evidence="1" id="KW-0732">Signal</keyword>
<dbReference type="AlphaFoldDB" id="A0AAV7GF07"/>
<dbReference type="Proteomes" id="UP000775213">
    <property type="component" value="Unassembled WGS sequence"/>
</dbReference>
<proteinExistence type="predicted"/>
<reference evidence="2 3" key="1">
    <citation type="journal article" date="2021" name="Hortic Res">
        <title>Chromosome-scale assembly of the Dendrobium chrysotoxum genome enhances the understanding of orchid evolution.</title>
        <authorList>
            <person name="Zhang Y."/>
            <person name="Zhang G.Q."/>
            <person name="Zhang D."/>
            <person name="Liu X.D."/>
            <person name="Xu X.Y."/>
            <person name="Sun W.H."/>
            <person name="Yu X."/>
            <person name="Zhu X."/>
            <person name="Wang Z.W."/>
            <person name="Zhao X."/>
            <person name="Zhong W.Y."/>
            <person name="Chen H."/>
            <person name="Yin W.L."/>
            <person name="Huang T."/>
            <person name="Niu S.C."/>
            <person name="Liu Z.J."/>
        </authorList>
    </citation>
    <scope>NUCLEOTIDE SEQUENCE [LARGE SCALE GENOMIC DNA]</scope>
    <source>
        <strain evidence="2">Lindl</strain>
    </source>
</reference>
<accession>A0AAV7GF07</accession>
<feature type="chain" id="PRO_5043653074" evidence="1">
    <location>
        <begin position="20"/>
        <end position="181"/>
    </location>
</feature>
<organism evidence="2 3">
    <name type="scientific">Dendrobium chrysotoxum</name>
    <name type="common">Orchid</name>
    <dbReference type="NCBI Taxonomy" id="161865"/>
    <lineage>
        <taxon>Eukaryota</taxon>
        <taxon>Viridiplantae</taxon>
        <taxon>Streptophyta</taxon>
        <taxon>Embryophyta</taxon>
        <taxon>Tracheophyta</taxon>
        <taxon>Spermatophyta</taxon>
        <taxon>Magnoliopsida</taxon>
        <taxon>Liliopsida</taxon>
        <taxon>Asparagales</taxon>
        <taxon>Orchidaceae</taxon>
        <taxon>Epidendroideae</taxon>
        <taxon>Malaxideae</taxon>
        <taxon>Dendrobiinae</taxon>
        <taxon>Dendrobium</taxon>
    </lineage>
</organism>
<protein>
    <submittedName>
        <fullName evidence="2">Uncharacterized protein</fullName>
    </submittedName>
</protein>
<sequence>MVVGGRWLAMAIVVDECCGSWWWSTIVIASNGSVGSDRRPIVSFGGPPLLLPASMTTSTRAPAASWHRLLSKLKLLACMPRLVLFYIAAQRIGFNNSPSWFEAYFWDNLFRAVSFYSNKEQVYLMMHNIFFIALTPYKLARKVTKSSKFNIMKYFIFHGNTLIRTYESYWKFQNFNLMMIF</sequence>
<evidence type="ECO:0000313" key="2">
    <source>
        <dbReference type="EMBL" id="KAH0453963.1"/>
    </source>
</evidence>
<evidence type="ECO:0000313" key="3">
    <source>
        <dbReference type="Proteomes" id="UP000775213"/>
    </source>
</evidence>
<keyword evidence="3" id="KW-1185">Reference proteome</keyword>
<dbReference type="EMBL" id="JAGFBR010000016">
    <property type="protein sequence ID" value="KAH0453963.1"/>
    <property type="molecule type" value="Genomic_DNA"/>
</dbReference>
<feature type="signal peptide" evidence="1">
    <location>
        <begin position="1"/>
        <end position="19"/>
    </location>
</feature>
<comment type="caution">
    <text evidence="2">The sequence shown here is derived from an EMBL/GenBank/DDBJ whole genome shotgun (WGS) entry which is preliminary data.</text>
</comment>